<protein>
    <submittedName>
        <fullName evidence="1">Uncharacterized protein</fullName>
    </submittedName>
</protein>
<dbReference type="AlphaFoldDB" id="A4V7E3"/>
<keyword evidence="1" id="KW-0614">Plasmid</keyword>
<proteinExistence type="predicted"/>
<dbReference type="RefSeq" id="WP_011923246.1">
    <property type="nucleotide sequence ID" value="NC_009444.1"/>
</dbReference>
<evidence type="ECO:0000313" key="2">
    <source>
        <dbReference type="Proteomes" id="UP000002332"/>
    </source>
</evidence>
<dbReference type="EMBL" id="AM235768">
    <property type="protein sequence ID" value="CAM96480.1"/>
    <property type="molecule type" value="Genomic_DNA"/>
</dbReference>
<name>A4V7E3_PSEFS</name>
<organism evidence="1 2">
    <name type="scientific">Pseudomonas fluorescens (strain SBW25)</name>
    <dbReference type="NCBI Taxonomy" id="216595"/>
    <lineage>
        <taxon>Bacteria</taxon>
        <taxon>Pseudomonadati</taxon>
        <taxon>Pseudomonadota</taxon>
        <taxon>Gammaproteobacteria</taxon>
        <taxon>Pseudomonadales</taxon>
        <taxon>Pseudomonadaceae</taxon>
        <taxon>Pseudomonas</taxon>
    </lineage>
</organism>
<dbReference type="Proteomes" id="UP000002332">
    <property type="component" value="Plasmid pQBR103"/>
</dbReference>
<geneLocation type="plasmid" evidence="1 2">
    <name>pQBR103</name>
</geneLocation>
<evidence type="ECO:0000313" key="1">
    <source>
        <dbReference type="EMBL" id="CAM96480.1"/>
    </source>
</evidence>
<sequence length="136" mass="14569">MNAKASPIGGSQSLLVRSQKWLMSNPELLDVKQALSAIVAKVSKGAIANDDDSRDTYDALTEHFVDGGGDLSDLPSFPEIPISDGLESKLATVGPAGLDYGNLYPDQVTVAPLSQEEKRSRLQELRSTLVRPGGFR</sequence>
<accession>A4V7E3</accession>
<reference evidence="1 2" key="1">
    <citation type="journal article" date="2007" name="ISME J.">
        <title>Sequence-based analysis of pQBR103; a representative of a unique, transfer-proficient mega plasmid resident in the microbial community of sugar beet.</title>
        <authorList>
            <person name="Tett A."/>
            <person name="Spiers A.J."/>
            <person name="Crossman L.C."/>
            <person name="Ager D."/>
            <person name="Ciric L."/>
            <person name="Dow J.M."/>
            <person name="Fry J.C."/>
            <person name="Harris D."/>
            <person name="Lilley A."/>
            <person name="Oliver A."/>
            <person name="Parkhill J."/>
            <person name="Quail M.A."/>
            <person name="Rainey P.B."/>
            <person name="Saunders N.J."/>
            <person name="Seeger K."/>
            <person name="Snyder L.A.S."/>
            <person name="Squares R."/>
            <person name="Thomas C.M."/>
            <person name="Turner S.L."/>
            <person name="Zhang X.-X."/>
            <person name="Field D."/>
            <person name="Bailey M.J."/>
        </authorList>
    </citation>
    <scope>NUCLEOTIDE SEQUENCE [LARGE SCALE GENOMIC DNA]</scope>
    <source>
        <strain evidence="1 2">SBW25</strain>
    </source>
</reference>
<gene>
    <name evidence="1" type="ordered locus">pQBR0448</name>
</gene>